<organism evidence="1 2">
    <name type="scientific">Paenibacillus polysaccharolyticus</name>
    <dbReference type="NCBI Taxonomy" id="582692"/>
    <lineage>
        <taxon>Bacteria</taxon>
        <taxon>Bacillati</taxon>
        <taxon>Bacillota</taxon>
        <taxon>Bacilli</taxon>
        <taxon>Bacillales</taxon>
        <taxon>Paenibacillaceae</taxon>
        <taxon>Paenibacillus</taxon>
    </lineage>
</organism>
<sequence length="402" mass="45468">MAIKRIRFLLQKSTLQYTALGGVRFYKSETEMINSGTQITASATSGETQNFLVSSDAGYSTSSNYYLPYLVDNNKKQTGVYTDLCYWLTDSASATYTITVEFKVPLENLYKMEFVPRPDTSTIGANRGVDKPFDIELINESGSVSYRYNVSPITQLNTVQTFFIPYKSKMLLSSGDKYYSTLSLPVLENPIMTSNSLPYGVASSSSDYDSSTTAFSAFRRLPTGVGWRSKNFRFGWLKYDFGIGREIAVNNYVISLAYAISIPTLSPKDWTFEGSNTGMFTGEQVILDSKTNFLFEKITMNFTIKNREKFRFYRINITDNNTGAFTYISDLLLQEIPAKKMVIIDSLEETAISSYGADAIEINYRINEIVDKRRVSNSRDSGETFEHTIDMSKRRIDKITLS</sequence>
<reference evidence="2" key="1">
    <citation type="submission" date="2016-10" db="EMBL/GenBank/DDBJ databases">
        <authorList>
            <person name="Varghese N."/>
            <person name="Submissions S."/>
        </authorList>
    </citation>
    <scope>NUCLEOTIDE SEQUENCE [LARGE SCALE GENOMIC DNA]</scope>
    <source>
        <strain evidence="2">BL9</strain>
    </source>
</reference>
<keyword evidence="2" id="KW-1185">Reference proteome</keyword>
<dbReference type="Proteomes" id="UP000198538">
    <property type="component" value="Unassembled WGS sequence"/>
</dbReference>
<accession>A0A1G5I7H7</accession>
<dbReference type="AlphaFoldDB" id="A0A1G5I7H7"/>
<dbReference type="EMBL" id="FMVM01000008">
    <property type="protein sequence ID" value="SCY72092.1"/>
    <property type="molecule type" value="Genomic_DNA"/>
</dbReference>
<evidence type="ECO:0000313" key="2">
    <source>
        <dbReference type="Proteomes" id="UP000198538"/>
    </source>
</evidence>
<protein>
    <recommendedName>
        <fullName evidence="3">F5/8 type C domain-containing protein</fullName>
    </recommendedName>
</protein>
<gene>
    <name evidence="1" type="ORF">SAMN05720606_10892</name>
</gene>
<dbReference type="Gene3D" id="2.60.120.260">
    <property type="entry name" value="Galactose-binding domain-like"/>
    <property type="match status" value="1"/>
</dbReference>
<dbReference type="STRING" id="582692.SAMN05720606_10892"/>
<evidence type="ECO:0000313" key="1">
    <source>
        <dbReference type="EMBL" id="SCY72092.1"/>
    </source>
</evidence>
<proteinExistence type="predicted"/>
<dbReference type="RefSeq" id="WP_090920076.1">
    <property type="nucleotide sequence ID" value="NZ_FMVM01000008.1"/>
</dbReference>
<name>A0A1G5I7H7_9BACL</name>
<evidence type="ECO:0008006" key="3">
    <source>
        <dbReference type="Google" id="ProtNLM"/>
    </source>
</evidence>